<reference evidence="2 3" key="1">
    <citation type="submission" date="2017-02" db="EMBL/GenBank/DDBJ databases">
        <authorList>
            <person name="Peterson S.W."/>
        </authorList>
    </citation>
    <scope>NUCLEOTIDE SEQUENCE [LARGE SCALE GENOMIC DNA]</scope>
    <source>
        <strain evidence="2 3">ATCC 35992</strain>
    </source>
</reference>
<evidence type="ECO:0000313" key="2">
    <source>
        <dbReference type="EMBL" id="SKA65309.1"/>
    </source>
</evidence>
<dbReference type="STRING" id="39495.SAMN02745111_01068"/>
<feature type="transmembrane region" description="Helical" evidence="1">
    <location>
        <begin position="38"/>
        <end position="56"/>
    </location>
</feature>
<keyword evidence="3" id="KW-1185">Reference proteome</keyword>
<feature type="transmembrane region" description="Helical" evidence="1">
    <location>
        <begin position="62"/>
        <end position="80"/>
    </location>
</feature>
<dbReference type="RefSeq" id="WP_078765945.1">
    <property type="nucleotide sequence ID" value="NZ_FUXZ01000006.1"/>
</dbReference>
<dbReference type="Proteomes" id="UP000190814">
    <property type="component" value="Unassembled WGS sequence"/>
</dbReference>
<dbReference type="AlphaFoldDB" id="A0A1T4VK43"/>
<organism evidence="2 3">
    <name type="scientific">Eubacterium uniforme</name>
    <dbReference type="NCBI Taxonomy" id="39495"/>
    <lineage>
        <taxon>Bacteria</taxon>
        <taxon>Bacillati</taxon>
        <taxon>Bacillota</taxon>
        <taxon>Clostridia</taxon>
        <taxon>Eubacteriales</taxon>
        <taxon>Eubacteriaceae</taxon>
        <taxon>Eubacterium</taxon>
    </lineage>
</organism>
<proteinExistence type="predicted"/>
<keyword evidence="1" id="KW-0472">Membrane</keyword>
<protein>
    <submittedName>
        <fullName evidence="2">Uncharacterized protein</fullName>
    </submittedName>
</protein>
<gene>
    <name evidence="2" type="ORF">SAMN02745111_01068</name>
</gene>
<sequence>MEKNKKSFQGNLRSYFLDDEEITSKSDLLRKRRFTRNLYLATAICWGLIPVMRIGMGNKLKFNDIIFIGLAILYAGLVLSKNKGINEIKKEVEKEKKTEIII</sequence>
<evidence type="ECO:0000256" key="1">
    <source>
        <dbReference type="SAM" id="Phobius"/>
    </source>
</evidence>
<evidence type="ECO:0000313" key="3">
    <source>
        <dbReference type="Proteomes" id="UP000190814"/>
    </source>
</evidence>
<name>A0A1T4VK43_9FIRM</name>
<accession>A0A1T4VK43</accession>
<keyword evidence="1" id="KW-1133">Transmembrane helix</keyword>
<keyword evidence="1" id="KW-0812">Transmembrane</keyword>
<dbReference type="EMBL" id="FUXZ01000006">
    <property type="protein sequence ID" value="SKA65309.1"/>
    <property type="molecule type" value="Genomic_DNA"/>
</dbReference>